<dbReference type="Gene3D" id="1.10.10.10">
    <property type="entry name" value="Winged helix-like DNA-binding domain superfamily/Winged helix DNA-binding domain"/>
    <property type="match status" value="1"/>
</dbReference>
<accession>A0A418VTQ8</accession>
<evidence type="ECO:0000256" key="6">
    <source>
        <dbReference type="ARBA" id="ARBA00023125"/>
    </source>
</evidence>
<name>A0A418VTQ8_9PROT</name>
<evidence type="ECO:0000256" key="1">
    <source>
        <dbReference type="ARBA" id="ARBA00004496"/>
    </source>
</evidence>
<comment type="caution">
    <text evidence="12">The sequence shown here is derived from an EMBL/GenBank/DDBJ whole genome shotgun (WGS) entry which is preliminary data.</text>
</comment>
<dbReference type="Proteomes" id="UP000284605">
    <property type="component" value="Unassembled WGS sequence"/>
</dbReference>
<feature type="DNA-binding region" description="OmpR/PhoB-type" evidence="9">
    <location>
        <begin position="123"/>
        <end position="217"/>
    </location>
</feature>
<evidence type="ECO:0000256" key="4">
    <source>
        <dbReference type="ARBA" id="ARBA00023012"/>
    </source>
</evidence>
<keyword evidence="7" id="KW-0804">Transcription</keyword>
<comment type="subcellular location">
    <subcellularLocation>
        <location evidence="1">Cytoplasm</location>
    </subcellularLocation>
</comment>
<feature type="domain" description="Response regulatory" evidence="10">
    <location>
        <begin position="2"/>
        <end position="115"/>
    </location>
</feature>
<evidence type="ECO:0000256" key="8">
    <source>
        <dbReference type="PROSITE-ProRule" id="PRU00169"/>
    </source>
</evidence>
<evidence type="ECO:0000256" key="3">
    <source>
        <dbReference type="ARBA" id="ARBA00022553"/>
    </source>
</evidence>
<evidence type="ECO:0000313" key="12">
    <source>
        <dbReference type="EMBL" id="RJF80532.1"/>
    </source>
</evidence>
<dbReference type="Pfam" id="PF00486">
    <property type="entry name" value="Trans_reg_C"/>
    <property type="match status" value="1"/>
</dbReference>
<reference evidence="12 13" key="1">
    <citation type="submission" date="2018-09" db="EMBL/GenBank/DDBJ databases">
        <authorList>
            <person name="Zhu H."/>
        </authorList>
    </citation>
    <scope>NUCLEOTIDE SEQUENCE [LARGE SCALE GENOMIC DNA]</scope>
    <source>
        <strain evidence="12 13">K1W22B-8</strain>
    </source>
</reference>
<keyword evidence="4" id="KW-0902">Two-component regulatory system</keyword>
<dbReference type="InterPro" id="IPR039420">
    <property type="entry name" value="WalR-like"/>
</dbReference>
<dbReference type="PROSITE" id="PS51755">
    <property type="entry name" value="OMPR_PHOB"/>
    <property type="match status" value="1"/>
</dbReference>
<dbReference type="CDD" id="cd17624">
    <property type="entry name" value="REC_OmpR_PmrA-like"/>
    <property type="match status" value="1"/>
</dbReference>
<dbReference type="GO" id="GO:0006355">
    <property type="term" value="P:regulation of DNA-templated transcription"/>
    <property type="evidence" value="ECO:0007669"/>
    <property type="project" value="InterPro"/>
</dbReference>
<keyword evidence="2" id="KW-0963">Cytoplasm</keyword>
<dbReference type="InterPro" id="IPR001789">
    <property type="entry name" value="Sig_transdc_resp-reg_receiver"/>
</dbReference>
<keyword evidence="13" id="KW-1185">Reference proteome</keyword>
<evidence type="ECO:0000259" key="11">
    <source>
        <dbReference type="PROSITE" id="PS51755"/>
    </source>
</evidence>
<dbReference type="Gene3D" id="6.10.250.690">
    <property type="match status" value="1"/>
</dbReference>
<feature type="modified residue" description="4-aspartylphosphate" evidence="8">
    <location>
        <position position="50"/>
    </location>
</feature>
<dbReference type="PANTHER" id="PTHR48111">
    <property type="entry name" value="REGULATOR OF RPOS"/>
    <property type="match status" value="1"/>
</dbReference>
<evidence type="ECO:0000256" key="7">
    <source>
        <dbReference type="ARBA" id="ARBA00023163"/>
    </source>
</evidence>
<dbReference type="RefSeq" id="WP_119782584.1">
    <property type="nucleotide sequence ID" value="NZ_QYUK01000016.1"/>
</dbReference>
<keyword evidence="3 8" id="KW-0597">Phosphoprotein</keyword>
<protein>
    <submittedName>
        <fullName evidence="12">DNA-binding response regulator</fullName>
    </submittedName>
</protein>
<dbReference type="Pfam" id="PF00072">
    <property type="entry name" value="Response_reg"/>
    <property type="match status" value="1"/>
</dbReference>
<dbReference type="CDD" id="cd00383">
    <property type="entry name" value="trans_reg_C"/>
    <property type="match status" value="1"/>
</dbReference>
<dbReference type="GO" id="GO:0005829">
    <property type="term" value="C:cytosol"/>
    <property type="evidence" value="ECO:0007669"/>
    <property type="project" value="TreeGrafter"/>
</dbReference>
<keyword evidence="6 9" id="KW-0238">DNA-binding</keyword>
<gene>
    <name evidence="12" type="ORF">D3874_25730</name>
</gene>
<dbReference type="GO" id="GO:0032993">
    <property type="term" value="C:protein-DNA complex"/>
    <property type="evidence" value="ECO:0007669"/>
    <property type="project" value="TreeGrafter"/>
</dbReference>
<evidence type="ECO:0000256" key="5">
    <source>
        <dbReference type="ARBA" id="ARBA00023015"/>
    </source>
</evidence>
<dbReference type="PANTHER" id="PTHR48111:SF35">
    <property type="entry name" value="TRANSCRIPTIONAL REGULATORY PROTEIN QSEB"/>
    <property type="match status" value="1"/>
</dbReference>
<evidence type="ECO:0000256" key="9">
    <source>
        <dbReference type="PROSITE-ProRule" id="PRU01091"/>
    </source>
</evidence>
<dbReference type="SMART" id="SM00862">
    <property type="entry name" value="Trans_reg_C"/>
    <property type="match status" value="1"/>
</dbReference>
<dbReference type="OrthoDB" id="9802426at2"/>
<evidence type="ECO:0000256" key="2">
    <source>
        <dbReference type="ARBA" id="ARBA00022490"/>
    </source>
</evidence>
<evidence type="ECO:0000313" key="13">
    <source>
        <dbReference type="Proteomes" id="UP000284605"/>
    </source>
</evidence>
<dbReference type="InterPro" id="IPR036388">
    <property type="entry name" value="WH-like_DNA-bd_sf"/>
</dbReference>
<dbReference type="AlphaFoldDB" id="A0A418VTQ8"/>
<proteinExistence type="predicted"/>
<dbReference type="PROSITE" id="PS50110">
    <property type="entry name" value="RESPONSE_REGULATORY"/>
    <property type="match status" value="1"/>
</dbReference>
<dbReference type="GO" id="GO:0000156">
    <property type="term" value="F:phosphorelay response regulator activity"/>
    <property type="evidence" value="ECO:0007669"/>
    <property type="project" value="TreeGrafter"/>
</dbReference>
<dbReference type="Gene3D" id="3.40.50.2300">
    <property type="match status" value="1"/>
</dbReference>
<dbReference type="InterPro" id="IPR001867">
    <property type="entry name" value="OmpR/PhoB-type_DNA-bd"/>
</dbReference>
<feature type="domain" description="OmpR/PhoB-type" evidence="11">
    <location>
        <begin position="123"/>
        <end position="217"/>
    </location>
</feature>
<dbReference type="GO" id="GO:0000976">
    <property type="term" value="F:transcription cis-regulatory region binding"/>
    <property type="evidence" value="ECO:0007669"/>
    <property type="project" value="TreeGrafter"/>
</dbReference>
<dbReference type="InterPro" id="IPR011006">
    <property type="entry name" value="CheY-like_superfamily"/>
</dbReference>
<dbReference type="EMBL" id="QYUK01000016">
    <property type="protein sequence ID" value="RJF80532.1"/>
    <property type="molecule type" value="Genomic_DNA"/>
</dbReference>
<keyword evidence="5" id="KW-0805">Transcription regulation</keyword>
<dbReference type="SMART" id="SM00448">
    <property type="entry name" value="REC"/>
    <property type="match status" value="1"/>
</dbReference>
<organism evidence="12 13">
    <name type="scientific">Oleomonas cavernae</name>
    <dbReference type="NCBI Taxonomy" id="2320859"/>
    <lineage>
        <taxon>Bacteria</taxon>
        <taxon>Pseudomonadati</taxon>
        <taxon>Pseudomonadota</taxon>
        <taxon>Alphaproteobacteria</taxon>
        <taxon>Acetobacterales</taxon>
        <taxon>Acetobacteraceae</taxon>
        <taxon>Oleomonas</taxon>
    </lineage>
</organism>
<evidence type="ECO:0000259" key="10">
    <source>
        <dbReference type="PROSITE" id="PS50110"/>
    </source>
</evidence>
<dbReference type="SUPFAM" id="SSF52172">
    <property type="entry name" value="CheY-like"/>
    <property type="match status" value="1"/>
</dbReference>
<sequence>MTLLLIEDDRMLGKAIADGLRPRFQVEWVKTVADAEAALATDGFDLAVLDLGLPDGSGLDLLKRERRQGNKLPVLILTARDAIQDRLAGLNTGADDYLTKPFDLNELIARCEAILRRAQGRASPLIEQGDLVYEPAARTASLAGEPLHLSARELAVLDILLANRGRVVSKNQIEERLYSADEVAESNTVEVHVSHLRRKIGRDRIRTVRGLGYMMPKRP</sequence>